<keyword evidence="3" id="KW-1185">Reference proteome</keyword>
<proteinExistence type="predicted"/>
<accession>A0ABQ9VK08</accession>
<organism evidence="2 3">
    <name type="scientific">Saguinus oedipus</name>
    <name type="common">Cotton-top tamarin</name>
    <name type="synonym">Oedipomidas oedipus</name>
    <dbReference type="NCBI Taxonomy" id="9490"/>
    <lineage>
        <taxon>Eukaryota</taxon>
        <taxon>Metazoa</taxon>
        <taxon>Chordata</taxon>
        <taxon>Craniata</taxon>
        <taxon>Vertebrata</taxon>
        <taxon>Euteleostomi</taxon>
        <taxon>Mammalia</taxon>
        <taxon>Eutheria</taxon>
        <taxon>Euarchontoglires</taxon>
        <taxon>Primates</taxon>
        <taxon>Haplorrhini</taxon>
        <taxon>Platyrrhini</taxon>
        <taxon>Cebidae</taxon>
        <taxon>Callitrichinae</taxon>
        <taxon>Saguinus</taxon>
    </lineage>
</organism>
<gene>
    <name evidence="2" type="ORF">P7K49_009237</name>
</gene>
<name>A0ABQ9VK08_SAGOE</name>
<evidence type="ECO:0000313" key="3">
    <source>
        <dbReference type="Proteomes" id="UP001266305"/>
    </source>
</evidence>
<reference evidence="2 3" key="1">
    <citation type="submission" date="2023-05" db="EMBL/GenBank/DDBJ databases">
        <title>B98-5 Cell Line De Novo Hybrid Assembly: An Optical Mapping Approach.</title>
        <authorList>
            <person name="Kananen K."/>
            <person name="Auerbach J.A."/>
            <person name="Kautto E."/>
            <person name="Blachly J.S."/>
        </authorList>
    </citation>
    <scope>NUCLEOTIDE SEQUENCE [LARGE SCALE GENOMIC DNA]</scope>
    <source>
        <strain evidence="2">B95-8</strain>
        <tissue evidence="2">Cell line</tissue>
    </source>
</reference>
<dbReference type="Proteomes" id="UP001266305">
    <property type="component" value="Unassembled WGS sequence"/>
</dbReference>
<feature type="region of interest" description="Disordered" evidence="1">
    <location>
        <begin position="87"/>
        <end position="107"/>
    </location>
</feature>
<feature type="compositionally biased region" description="Polar residues" evidence="1">
    <location>
        <begin position="90"/>
        <end position="106"/>
    </location>
</feature>
<evidence type="ECO:0000256" key="1">
    <source>
        <dbReference type="SAM" id="MobiDB-lite"/>
    </source>
</evidence>
<sequence>MASIASRATLAVGWSRRAAGGPVRFTANARGSCGCRLLGLVAAPTTVGRENHSSGFMREQTHVRDFVSRCKPGATSQQRGAGIQRMEAPSSPTQHLQPVTHSTCAGSSGRIRHHTALIGIELCFN</sequence>
<dbReference type="EMBL" id="JASSZA010000005">
    <property type="protein sequence ID" value="KAK2109491.1"/>
    <property type="molecule type" value="Genomic_DNA"/>
</dbReference>
<evidence type="ECO:0000313" key="2">
    <source>
        <dbReference type="EMBL" id="KAK2109491.1"/>
    </source>
</evidence>
<protein>
    <submittedName>
        <fullName evidence="2">Uncharacterized protein</fullName>
    </submittedName>
</protein>
<comment type="caution">
    <text evidence="2">The sequence shown here is derived from an EMBL/GenBank/DDBJ whole genome shotgun (WGS) entry which is preliminary data.</text>
</comment>